<dbReference type="KEGG" id="mphe:HGG69_02450"/>
<dbReference type="Proteomes" id="UP000501060">
    <property type="component" value="Chromosome"/>
</dbReference>
<reference evidence="1 2" key="1">
    <citation type="submission" date="2020-04" db="EMBL/GenBank/DDBJ databases">
        <title>Novel Mycoplasma species detected in Phocoena phocoena (harbor porpoise) from the USA.</title>
        <authorList>
            <person name="Volokhov D.V."/>
        </authorList>
    </citation>
    <scope>NUCLEOTIDE SEQUENCE [LARGE SCALE GENOMIC DNA]</scope>
    <source>
        <strain evidence="1 2">Phocoena C-264-GEN</strain>
    </source>
</reference>
<evidence type="ECO:0000313" key="2">
    <source>
        <dbReference type="Proteomes" id="UP000501060"/>
    </source>
</evidence>
<organism evidence="1 2">
    <name type="scientific">Mycoplasma phocoenae</name>
    <dbReference type="NCBI Taxonomy" id="754517"/>
    <lineage>
        <taxon>Bacteria</taxon>
        <taxon>Bacillati</taxon>
        <taxon>Mycoplasmatota</taxon>
        <taxon>Mollicutes</taxon>
        <taxon>Mycoplasmataceae</taxon>
        <taxon>Mycoplasma</taxon>
    </lineage>
</organism>
<dbReference type="AlphaFoldDB" id="A0A858U7B4"/>
<dbReference type="RefSeq" id="WP_169605206.1">
    <property type="nucleotide sequence ID" value="NZ_CP051481.1"/>
</dbReference>
<evidence type="ECO:0000313" key="1">
    <source>
        <dbReference type="EMBL" id="QJG67155.1"/>
    </source>
</evidence>
<protein>
    <submittedName>
        <fullName evidence="1">Uncharacterized protein</fullName>
    </submittedName>
</protein>
<proteinExistence type="predicted"/>
<sequence length="164" mass="19540">MHDKTKEINNKIRKLHLSLLANKNLLKYNSRFKDKQVRFLISKILILFDTNYSIEQLVELEISLMQSAFVSSMYVDKLLLSVDSLCKKYQSCNWKALGKFLYLIFKTSTYYFDKKHKVPNIFIIHGEIEINEKKREALNDFAISLEAVETDFNFYIRKILKWVK</sequence>
<dbReference type="EMBL" id="CP051481">
    <property type="protein sequence ID" value="QJG67155.1"/>
    <property type="molecule type" value="Genomic_DNA"/>
</dbReference>
<gene>
    <name evidence="1" type="ORF">HGG69_02450</name>
</gene>
<name>A0A858U7B4_9MOLU</name>
<accession>A0A858U7B4</accession>
<keyword evidence="2" id="KW-1185">Reference proteome</keyword>